<proteinExistence type="predicted"/>
<dbReference type="Proteomes" id="UP000571950">
    <property type="component" value="Unassembled WGS sequence"/>
</dbReference>
<feature type="signal peptide" evidence="1">
    <location>
        <begin position="1"/>
        <end position="23"/>
    </location>
</feature>
<comment type="caution">
    <text evidence="3">The sequence shown here is derived from an EMBL/GenBank/DDBJ whole genome shotgun (WGS) entry which is preliminary data.</text>
</comment>
<feature type="chain" id="PRO_5030947638" description="EF-hand domain-containing protein" evidence="1">
    <location>
        <begin position="24"/>
        <end position="166"/>
    </location>
</feature>
<dbReference type="InterPro" id="IPR002048">
    <property type="entry name" value="EF_hand_dom"/>
</dbReference>
<dbReference type="GO" id="GO:0005509">
    <property type="term" value="F:calcium ion binding"/>
    <property type="evidence" value="ECO:0007669"/>
    <property type="project" value="InterPro"/>
</dbReference>
<name>A0A7W6BKQ4_9SPHN</name>
<dbReference type="InterPro" id="IPR011992">
    <property type="entry name" value="EF-hand-dom_pair"/>
</dbReference>
<dbReference type="RefSeq" id="WP_188072247.1">
    <property type="nucleotide sequence ID" value="NZ_BSPS01000012.1"/>
</dbReference>
<protein>
    <recommendedName>
        <fullName evidence="2">EF-hand domain-containing protein</fullName>
    </recommendedName>
</protein>
<keyword evidence="4" id="KW-1185">Reference proteome</keyword>
<dbReference type="Gene3D" id="1.10.238.10">
    <property type="entry name" value="EF-hand"/>
    <property type="match status" value="1"/>
</dbReference>
<sequence length="166" mass="17815">MKDYLKFALAAVAAAGVVSTAVAQQAPQGRRAGAAGAPATMGDRAAPGHGKDGFVETHDANKDGKVTKDEFSARRADNYKGLDLNGDGQVTEVEYVTEYTFRLDKELAEQRARQIRQAHVRFGVLDADKSATLSAAEFNESGNRMFSRLDNNSDGVVDARDTAKGY</sequence>
<dbReference type="InterPro" id="IPR018247">
    <property type="entry name" value="EF_Hand_1_Ca_BS"/>
</dbReference>
<evidence type="ECO:0000256" key="1">
    <source>
        <dbReference type="SAM" id="SignalP"/>
    </source>
</evidence>
<evidence type="ECO:0000313" key="3">
    <source>
        <dbReference type="EMBL" id="MBB3926736.1"/>
    </source>
</evidence>
<organism evidence="3 4">
    <name type="scientific">Sphingobium jiangsuense</name>
    <dbReference type="NCBI Taxonomy" id="870476"/>
    <lineage>
        <taxon>Bacteria</taxon>
        <taxon>Pseudomonadati</taxon>
        <taxon>Pseudomonadota</taxon>
        <taxon>Alphaproteobacteria</taxon>
        <taxon>Sphingomonadales</taxon>
        <taxon>Sphingomonadaceae</taxon>
        <taxon>Sphingobium</taxon>
    </lineage>
</organism>
<reference evidence="3 4" key="1">
    <citation type="submission" date="2020-08" db="EMBL/GenBank/DDBJ databases">
        <title>Genomic Encyclopedia of Type Strains, Phase IV (KMG-IV): sequencing the most valuable type-strain genomes for metagenomic binning, comparative biology and taxonomic classification.</title>
        <authorList>
            <person name="Goeker M."/>
        </authorList>
    </citation>
    <scope>NUCLEOTIDE SEQUENCE [LARGE SCALE GENOMIC DNA]</scope>
    <source>
        <strain evidence="3 4">DSM 26189</strain>
    </source>
</reference>
<keyword evidence="1" id="KW-0732">Signal</keyword>
<dbReference type="Pfam" id="PF13202">
    <property type="entry name" value="EF-hand_5"/>
    <property type="match status" value="1"/>
</dbReference>
<dbReference type="AlphaFoldDB" id="A0A7W6BKQ4"/>
<evidence type="ECO:0000259" key="2">
    <source>
        <dbReference type="Pfam" id="PF13202"/>
    </source>
</evidence>
<dbReference type="PROSITE" id="PS00018">
    <property type="entry name" value="EF_HAND_1"/>
    <property type="match status" value="2"/>
</dbReference>
<dbReference type="SUPFAM" id="SSF47473">
    <property type="entry name" value="EF-hand"/>
    <property type="match status" value="1"/>
</dbReference>
<feature type="domain" description="EF-hand" evidence="2">
    <location>
        <begin position="59"/>
        <end position="72"/>
    </location>
</feature>
<accession>A0A7W6BKQ4</accession>
<evidence type="ECO:0000313" key="4">
    <source>
        <dbReference type="Proteomes" id="UP000571950"/>
    </source>
</evidence>
<gene>
    <name evidence="3" type="ORF">GGR43_002459</name>
</gene>
<dbReference type="EMBL" id="JACIDT010000008">
    <property type="protein sequence ID" value="MBB3926736.1"/>
    <property type="molecule type" value="Genomic_DNA"/>
</dbReference>